<dbReference type="SMART" id="SM00823">
    <property type="entry name" value="PKS_PP"/>
    <property type="match status" value="2"/>
</dbReference>
<dbReference type="FunFam" id="1.10.1200.10:FF:000005">
    <property type="entry name" value="Nonribosomal peptide synthetase 1"/>
    <property type="match status" value="1"/>
</dbReference>
<dbReference type="InterPro" id="IPR010071">
    <property type="entry name" value="AA_adenyl_dom"/>
</dbReference>
<evidence type="ECO:0000256" key="4">
    <source>
        <dbReference type="ARBA" id="ARBA00022553"/>
    </source>
</evidence>
<evidence type="ECO:0000256" key="3">
    <source>
        <dbReference type="ARBA" id="ARBA00022450"/>
    </source>
</evidence>
<dbReference type="CDD" id="cd19543">
    <property type="entry name" value="DCL_NRPS"/>
    <property type="match status" value="1"/>
</dbReference>
<name>A0A5C4V9J6_9ACTN</name>
<dbReference type="FunFam" id="3.30.559.30:FF:000001">
    <property type="entry name" value="Non-ribosomal peptide synthetase"/>
    <property type="match status" value="1"/>
</dbReference>
<dbReference type="Gene3D" id="3.40.50.1820">
    <property type="entry name" value="alpha/beta hydrolase"/>
    <property type="match status" value="1"/>
</dbReference>
<dbReference type="PANTHER" id="PTHR45527:SF1">
    <property type="entry name" value="FATTY ACID SYNTHASE"/>
    <property type="match status" value="1"/>
</dbReference>
<dbReference type="GO" id="GO:0005737">
    <property type="term" value="C:cytoplasm"/>
    <property type="evidence" value="ECO:0007669"/>
    <property type="project" value="TreeGrafter"/>
</dbReference>
<dbReference type="InterPro" id="IPR001242">
    <property type="entry name" value="Condensation_dom"/>
</dbReference>
<dbReference type="CDD" id="cd05930">
    <property type="entry name" value="A_NRPS"/>
    <property type="match status" value="1"/>
</dbReference>
<dbReference type="InterPro" id="IPR025110">
    <property type="entry name" value="AMP-bd_C"/>
</dbReference>
<comment type="similarity">
    <text evidence="2">Belongs to the ATP-dependent AMP-binding enzyme family.</text>
</comment>
<dbReference type="InterPro" id="IPR023213">
    <property type="entry name" value="CAT-like_dom_sf"/>
</dbReference>
<reference evidence="6 7" key="1">
    <citation type="submission" date="2019-06" db="EMBL/GenBank/DDBJ databases">
        <title>Draft genome of Streptomyces sedi sp. JCM16909.</title>
        <authorList>
            <person name="Klykleung N."/>
            <person name="Tanasupawat S."/>
            <person name="Kudo T."/>
            <person name="Yuki M."/>
            <person name="Ohkuma M."/>
        </authorList>
    </citation>
    <scope>NUCLEOTIDE SEQUENCE [LARGE SCALE GENOMIC DNA]</scope>
    <source>
        <strain evidence="6 7">JCM 16909</strain>
    </source>
</reference>
<dbReference type="GO" id="GO:0017000">
    <property type="term" value="P:antibiotic biosynthetic process"/>
    <property type="evidence" value="ECO:0007669"/>
    <property type="project" value="UniProtKB-ARBA"/>
</dbReference>
<dbReference type="GO" id="GO:0008610">
    <property type="term" value="P:lipid biosynthetic process"/>
    <property type="evidence" value="ECO:0007669"/>
    <property type="project" value="UniProtKB-ARBA"/>
</dbReference>
<dbReference type="FunFam" id="1.10.1200.10:FF:000016">
    <property type="entry name" value="Non-ribosomal peptide synthase"/>
    <property type="match status" value="1"/>
</dbReference>
<dbReference type="GO" id="GO:0003824">
    <property type="term" value="F:catalytic activity"/>
    <property type="evidence" value="ECO:0007669"/>
    <property type="project" value="InterPro"/>
</dbReference>
<accession>A0A5C4V9J6</accession>
<dbReference type="PANTHER" id="PTHR45527">
    <property type="entry name" value="NONRIBOSOMAL PEPTIDE SYNTHETASE"/>
    <property type="match status" value="1"/>
</dbReference>
<dbReference type="InterPro" id="IPR020845">
    <property type="entry name" value="AMP-binding_CS"/>
</dbReference>
<dbReference type="InterPro" id="IPR029058">
    <property type="entry name" value="AB_hydrolase_fold"/>
</dbReference>
<dbReference type="Pfam" id="PF00975">
    <property type="entry name" value="Thioesterase"/>
    <property type="match status" value="1"/>
</dbReference>
<dbReference type="PROSITE" id="PS00455">
    <property type="entry name" value="AMP_BINDING"/>
    <property type="match status" value="2"/>
</dbReference>
<dbReference type="PROSITE" id="PS00012">
    <property type="entry name" value="PHOSPHOPANTETHEINE"/>
    <property type="match status" value="1"/>
</dbReference>
<dbReference type="SUPFAM" id="SSF47336">
    <property type="entry name" value="ACP-like"/>
    <property type="match status" value="2"/>
</dbReference>
<dbReference type="FunFam" id="3.30.559.10:FF:000012">
    <property type="entry name" value="Non-ribosomal peptide synthetase"/>
    <property type="match status" value="1"/>
</dbReference>
<dbReference type="Gene3D" id="3.30.300.30">
    <property type="match status" value="2"/>
</dbReference>
<dbReference type="SMART" id="SM00824">
    <property type="entry name" value="PKS_TE"/>
    <property type="match status" value="1"/>
</dbReference>
<dbReference type="CDD" id="cd19540">
    <property type="entry name" value="LCL_NRPS-like"/>
    <property type="match status" value="1"/>
</dbReference>
<comment type="cofactor">
    <cofactor evidence="1">
        <name>pantetheine 4'-phosphate</name>
        <dbReference type="ChEBI" id="CHEBI:47942"/>
    </cofactor>
</comment>
<dbReference type="Pfam" id="PF00550">
    <property type="entry name" value="PP-binding"/>
    <property type="match status" value="2"/>
</dbReference>
<dbReference type="Gene3D" id="2.30.38.10">
    <property type="entry name" value="Luciferase, Domain 3"/>
    <property type="match status" value="2"/>
</dbReference>
<dbReference type="FunFam" id="3.40.50.980:FF:000001">
    <property type="entry name" value="Non-ribosomal peptide synthetase"/>
    <property type="match status" value="2"/>
</dbReference>
<keyword evidence="4" id="KW-0597">Phosphoprotein</keyword>
<dbReference type="FunFam" id="3.30.300.30:FF:000010">
    <property type="entry name" value="Enterobactin synthetase component F"/>
    <property type="match status" value="2"/>
</dbReference>
<dbReference type="InterPro" id="IPR009081">
    <property type="entry name" value="PP-bd_ACP"/>
</dbReference>
<sequence length="2384" mass="256749">MGDGQMSKPGVEDVLPLSPLQEGMLFQALYDEEGPDLYVHQLLLDLSGPLDTRALRAAARALLKRHANLRVSFRHADLSQPVQVVHAKVSVPWEQIDLSTLDHEQQQAELARLADVDQARGFDLERPPLMRFTVFRLAPDRFRLMLTKHHILLDGWSVPILVRELFELYGSKGDPAALGPFTPYKDYLSWISRQDEDESRRVWTAALAEIEEPSHVAPAARGRALVRPGWLRQDVPASTTNGLLALARSRGLTVNTVVQGVWGLLVSSLTGKDDVAFGAIVSGRPPEVPRVDTMIGLFINTLPVRVRLPAAETLLDALTRLQEEQSELLAHQHVRLSDVQRLSSHQELFDTTLVYQNYPVDPTTAEMEVNGVRFSGVDGRDGAHYPLNLAAGLMGEDLHLRLCYAPDLFSEDEARGVMDRLLRLLETVADDPGATIGRLEMLSAEERRRMLVDWNDSAADVEPATLPELFAAKVRDNPDAPALLFQDEVVSYRELDERANRLARLLIARGVGPEEFVAVSVPRSVEMIVALWAVLKSGAAYLPLDPDYPAERLAFMVDDARPRLLLATSATEGLLDGAGADVPRLVLDAEETRAALADGAPEPVTDADRVAPLTPAHPMYVIYTSGSTGRPKGVVVPHHGLAALVATQAEHTGVGLGSRVLQFASVSFDAGFWDIAMGLLSGGALVLGTSEEILPGDPLAALVRRHKVTHATLPPVALASLPADQDVLAGATLVSTGDACTPELVARWAPGRRIVNGYGPTETTVGATISGALTADGQTPPIGRPFANTRVYVLDGRLKPCPVGVPGEMYLTGDGLARGYLKRPGLTAERFVADPFGPAGSRLYRSGDLGRWRPDGTLEFVGRADNQVKVRGFRIELGEIETVLTGHDSVAHAVVVVREDTPQDKRVVAYVASAEGRAASVDELREHVAASLPEFMVPSATVVLDAFPLLPNGKVDRKALPAPELAGSVGGRQPMSPEEETLCGLFAEVLSLESVGVDDNFFDLGGHSLLATRLISRARSELGVELAIRTLFEAPTVAGLAEKVAAAGGARPPLRAAERPERVPLSYAQARLWFLNRMDTERGTYNIPLSLRLHGAVDETALAAAFGDLLARHESLRTVYPVAEDGEPRQLVLPVEKALLPFETRESDEDGLMDVLTAEALRGFDLVEELPLRVTLLRVAEDDHVLLIVLHHIATDGWSMAPMTRDLAAAYEARLAGRAPEFTPLPVQYADYALWQNRMLGSEDDESSVISQQLDFWRRALADLPEQLALPTDRPRPAVLGHEGAGVTLAMDATLHARLARLAHDSGASMFMVLQAGLSALFDALGAGDDIPIGTPIAGRTDDAVADLVGFFVNTLVLRTDTSGDPTMRQLVERVKETNLAAYAHQDLPFERMVEVLNPPRSLSRHPLFQVLMSVHNNADAELTLAGLTASPFAAEQKVAKFDLAAHFAESFDSAGSPAGLEGVLQYNVELFDRATVATMGQRLVRLLTAAVERPDTPLGRLDLLADEERAALLAHGTGPELALPDVPVNALIEERVQRDPEAVALVSGEVTLTYAQLNAKANRIARLLLSHGAGPERVVALALPRCADLVVAMLAVWKSGAAYLPLDPDHPAERTAFVLAEVTPAMVITVSSTEVSLPADDGTPRLLMDDPGTEALLAGHQEHDVTDAERPMPLTAAHPAYLIYTSGSTGQPKGVVLEHRALGNYLGHAALLNPAFGGTTLLHAPMTFDGSVSSLYVPLVRGGRVHLASLNEGARRGPDGGSSESTRIALARDPLTLFKGTPSHLPLLAGLPKEYSPDEELLIGGEALHGEAVAALRRERPGLRVSNVYGPTEATVNCTIYTVEPGDELPPGPVPIGRPYANNRVQVLDGSLRRVPPGVVGELYVSGVNLARGYHQRPGLTAERFVADPGGPAGSRMYRTGDLARWNGDGQLVYVGRADGQVKLRGFRIELGEVEALLVKESTVERAAVIIREDTPGDQRMVAYVVPVAGTAPDVAVLREAVAARVPDYMVPAAIVVLDALPLNHNDKLDRTALPKPDFGAGSTGRPPRDERERVLCEAFAEVLSLPSVGIDDDFFELGGHSLLIMRLAGVVKERLDAELTIRTMFEAPTVARLAHRLGTDTFDDALGVLLPLRVPATPAPLFCVHPGLGVGWVYSGLVKELEADRPVYALQARGLTGEGELPASAAEMADDYLAQIRQVQPHGPYHLLGWSLGGMVAHLIATRLQQLGERVELLALLDAYASGRSQAHFETGEFLRELVGAVHEDAATGAKPLDYELAAAVLREGGSALSGVEARHVAAMERVAVNNQHIADSARFDVFTGDVLFFLANRGRTQDAPLAESWKPYTDGRLDIHEIACTHHEIPLPGPISEIGRIVAARLSGN</sequence>
<dbReference type="GO" id="GO:0031177">
    <property type="term" value="F:phosphopantetheine binding"/>
    <property type="evidence" value="ECO:0007669"/>
    <property type="project" value="InterPro"/>
</dbReference>
<dbReference type="Gene3D" id="1.10.1200.10">
    <property type="entry name" value="ACP-like"/>
    <property type="match status" value="1"/>
</dbReference>
<evidence type="ECO:0000259" key="5">
    <source>
        <dbReference type="PROSITE" id="PS50075"/>
    </source>
</evidence>
<dbReference type="InterPro" id="IPR006162">
    <property type="entry name" value="Ppantetheine_attach_site"/>
</dbReference>
<dbReference type="InterPro" id="IPR020806">
    <property type="entry name" value="PKS_PP-bd"/>
</dbReference>
<dbReference type="InterPro" id="IPR001031">
    <property type="entry name" value="Thioesterase"/>
</dbReference>
<evidence type="ECO:0000313" key="6">
    <source>
        <dbReference type="EMBL" id="TNM32166.1"/>
    </source>
</evidence>
<dbReference type="Pfam" id="PF13193">
    <property type="entry name" value="AMP-binding_C"/>
    <property type="match status" value="2"/>
</dbReference>
<dbReference type="EMBL" id="VDGT01000004">
    <property type="protein sequence ID" value="TNM32166.1"/>
    <property type="molecule type" value="Genomic_DNA"/>
</dbReference>
<dbReference type="Gene3D" id="3.30.559.30">
    <property type="entry name" value="Nonribosomal peptide synthetase, condensation domain"/>
    <property type="match status" value="2"/>
</dbReference>
<keyword evidence="3" id="KW-0596">Phosphopantetheine</keyword>
<dbReference type="InterPro" id="IPR020802">
    <property type="entry name" value="TesA-like"/>
</dbReference>
<evidence type="ECO:0000313" key="7">
    <source>
        <dbReference type="Proteomes" id="UP000311713"/>
    </source>
</evidence>
<keyword evidence="7" id="KW-1185">Reference proteome</keyword>
<dbReference type="Pfam" id="PF00501">
    <property type="entry name" value="AMP-binding"/>
    <property type="match status" value="2"/>
</dbReference>
<dbReference type="GO" id="GO:0072330">
    <property type="term" value="P:monocarboxylic acid biosynthetic process"/>
    <property type="evidence" value="ECO:0007669"/>
    <property type="project" value="UniProtKB-ARBA"/>
</dbReference>
<dbReference type="OrthoDB" id="2472181at2"/>
<evidence type="ECO:0000256" key="2">
    <source>
        <dbReference type="ARBA" id="ARBA00006432"/>
    </source>
</evidence>
<dbReference type="Proteomes" id="UP000311713">
    <property type="component" value="Unassembled WGS sequence"/>
</dbReference>
<dbReference type="Pfam" id="PF00668">
    <property type="entry name" value="Condensation"/>
    <property type="match status" value="2"/>
</dbReference>
<evidence type="ECO:0000256" key="1">
    <source>
        <dbReference type="ARBA" id="ARBA00001957"/>
    </source>
</evidence>
<dbReference type="SUPFAM" id="SSF56801">
    <property type="entry name" value="Acetyl-CoA synthetase-like"/>
    <property type="match status" value="2"/>
</dbReference>
<protein>
    <submittedName>
        <fullName evidence="6">Amino acid adenylation domain-containing protein</fullName>
    </submittedName>
</protein>
<comment type="caution">
    <text evidence="6">The sequence shown here is derived from an EMBL/GenBank/DDBJ whole genome shotgun (WGS) entry which is preliminary data.</text>
</comment>
<feature type="domain" description="Carrier" evidence="5">
    <location>
        <begin position="2048"/>
        <end position="2123"/>
    </location>
</feature>
<dbReference type="FunFam" id="2.30.38.10:FF:000001">
    <property type="entry name" value="Non-ribosomal peptide synthetase PvdI"/>
    <property type="match status" value="2"/>
</dbReference>
<dbReference type="GO" id="GO:0043041">
    <property type="term" value="P:amino acid activation for nonribosomal peptide biosynthetic process"/>
    <property type="evidence" value="ECO:0007669"/>
    <property type="project" value="TreeGrafter"/>
</dbReference>
<dbReference type="InterPro" id="IPR000873">
    <property type="entry name" value="AMP-dep_synth/lig_dom"/>
</dbReference>
<dbReference type="SUPFAM" id="SSF52777">
    <property type="entry name" value="CoA-dependent acyltransferases"/>
    <property type="match status" value="4"/>
</dbReference>
<dbReference type="InterPro" id="IPR036736">
    <property type="entry name" value="ACP-like_sf"/>
</dbReference>
<dbReference type="GO" id="GO:0044550">
    <property type="term" value="P:secondary metabolite biosynthetic process"/>
    <property type="evidence" value="ECO:0007669"/>
    <property type="project" value="UniProtKB-ARBA"/>
</dbReference>
<organism evidence="6 7">
    <name type="scientific">Streptomyces sedi</name>
    <dbReference type="NCBI Taxonomy" id="555059"/>
    <lineage>
        <taxon>Bacteria</taxon>
        <taxon>Bacillati</taxon>
        <taxon>Actinomycetota</taxon>
        <taxon>Actinomycetes</taxon>
        <taxon>Kitasatosporales</taxon>
        <taxon>Streptomycetaceae</taxon>
        <taxon>Streptomyces</taxon>
    </lineage>
</organism>
<proteinExistence type="inferred from homology"/>
<dbReference type="InterPro" id="IPR045851">
    <property type="entry name" value="AMP-bd_C_sf"/>
</dbReference>
<dbReference type="PROSITE" id="PS50075">
    <property type="entry name" value="CARRIER"/>
    <property type="match status" value="2"/>
</dbReference>
<dbReference type="CDD" id="cd17652">
    <property type="entry name" value="A_NRPS_CmdD_like"/>
    <property type="match status" value="1"/>
</dbReference>
<dbReference type="Gene3D" id="3.40.50.980">
    <property type="match status" value="4"/>
</dbReference>
<dbReference type="Gene3D" id="3.30.559.10">
    <property type="entry name" value="Chloramphenicol acetyltransferase-like domain"/>
    <property type="match status" value="2"/>
</dbReference>
<gene>
    <name evidence="6" type="ORF">FH715_07125</name>
</gene>
<dbReference type="NCBIfam" id="TIGR01733">
    <property type="entry name" value="AA-adenyl-dom"/>
    <property type="match status" value="2"/>
</dbReference>
<dbReference type="SUPFAM" id="SSF53474">
    <property type="entry name" value="alpha/beta-Hydrolases"/>
    <property type="match status" value="1"/>
</dbReference>
<feature type="domain" description="Carrier" evidence="5">
    <location>
        <begin position="973"/>
        <end position="1048"/>
    </location>
</feature>
<dbReference type="FunFam" id="3.40.50.12780:FF:000012">
    <property type="entry name" value="Non-ribosomal peptide synthetase"/>
    <property type="match status" value="1"/>
</dbReference>